<evidence type="ECO:0000313" key="4">
    <source>
        <dbReference type="Proteomes" id="UP001360953"/>
    </source>
</evidence>
<feature type="region of interest" description="Disordered" evidence="1">
    <location>
        <begin position="87"/>
        <end position="158"/>
    </location>
</feature>
<keyword evidence="2" id="KW-0472">Membrane</keyword>
<evidence type="ECO:0000313" key="3">
    <source>
        <dbReference type="EMBL" id="KAK7535963.1"/>
    </source>
</evidence>
<evidence type="ECO:0000256" key="2">
    <source>
        <dbReference type="SAM" id="Phobius"/>
    </source>
</evidence>
<feature type="transmembrane region" description="Helical" evidence="2">
    <location>
        <begin position="12"/>
        <end position="39"/>
    </location>
</feature>
<reference evidence="3 4" key="1">
    <citation type="submission" date="2024-04" db="EMBL/GenBank/DDBJ databases">
        <title>Phyllosticta paracitricarpa is synonymous to the EU quarantine fungus P. citricarpa based on phylogenomic analyses.</title>
        <authorList>
            <consortium name="Lawrence Berkeley National Laboratory"/>
            <person name="Van ingen-buijs V.A."/>
            <person name="Van westerhoven A.C."/>
            <person name="Haridas S."/>
            <person name="Skiadas P."/>
            <person name="Martin F."/>
            <person name="Groenewald J.Z."/>
            <person name="Crous P.W."/>
            <person name="Seidl M.F."/>
        </authorList>
    </citation>
    <scope>NUCLEOTIDE SEQUENCE [LARGE SCALE GENOMIC DNA]</scope>
    <source>
        <strain evidence="3 4">CPC 17464</strain>
    </source>
</reference>
<dbReference type="Proteomes" id="UP001360953">
    <property type="component" value="Unassembled WGS sequence"/>
</dbReference>
<keyword evidence="2" id="KW-1133">Transmembrane helix</keyword>
<dbReference type="EMBL" id="JBBPEH010000007">
    <property type="protein sequence ID" value="KAK7535963.1"/>
    <property type="molecule type" value="Genomic_DNA"/>
</dbReference>
<accession>A0ABR1LL78</accession>
<protein>
    <submittedName>
        <fullName evidence="3">Uncharacterized protein</fullName>
    </submittedName>
</protein>
<proteinExistence type="predicted"/>
<feature type="compositionally biased region" description="Polar residues" evidence="1">
    <location>
        <begin position="87"/>
        <end position="97"/>
    </location>
</feature>
<organism evidence="3 4">
    <name type="scientific">Phyllosticta citribraziliensis</name>
    <dbReference type="NCBI Taxonomy" id="989973"/>
    <lineage>
        <taxon>Eukaryota</taxon>
        <taxon>Fungi</taxon>
        <taxon>Dikarya</taxon>
        <taxon>Ascomycota</taxon>
        <taxon>Pezizomycotina</taxon>
        <taxon>Dothideomycetes</taxon>
        <taxon>Dothideomycetes incertae sedis</taxon>
        <taxon>Botryosphaeriales</taxon>
        <taxon>Phyllostictaceae</taxon>
        <taxon>Phyllosticta</taxon>
    </lineage>
</organism>
<dbReference type="RefSeq" id="XP_066654379.1">
    <property type="nucleotide sequence ID" value="XM_066795893.1"/>
</dbReference>
<gene>
    <name evidence="3" type="ORF">J3D65DRAFT_397563</name>
</gene>
<keyword evidence="4" id="KW-1185">Reference proteome</keyword>
<keyword evidence="2" id="KW-0812">Transmembrane</keyword>
<comment type="caution">
    <text evidence="3">The sequence shown here is derived from an EMBL/GenBank/DDBJ whole genome shotgun (WGS) entry which is preliminary data.</text>
</comment>
<sequence length="158" mass="17178">MLFICLHPSSSLFISLFNIIVIVIIIYPVVCLSLSLSLLRHEACECACIQTINLCSFPLASPSPTCLSLSLNAKLLTVNCHNDNLTHPSIHQFSHPEQSAPAPPEPKTRKSIDKKQRKQGNSSQEEDGRPMRADACLRSLAEAATGTVKGKGKGKGER</sequence>
<dbReference type="GeneID" id="92028799"/>
<name>A0ABR1LL78_9PEZI</name>
<evidence type="ECO:0000256" key="1">
    <source>
        <dbReference type="SAM" id="MobiDB-lite"/>
    </source>
</evidence>